<evidence type="ECO:0000256" key="4">
    <source>
        <dbReference type="PROSITE-ProRule" id="PRU00335"/>
    </source>
</evidence>
<proteinExistence type="predicted"/>
<dbReference type="RefSeq" id="WP_123181922.1">
    <property type="nucleotide sequence ID" value="NZ_RHGB01000005.1"/>
</dbReference>
<evidence type="ECO:0000259" key="5">
    <source>
        <dbReference type="PROSITE" id="PS50977"/>
    </source>
</evidence>
<evidence type="ECO:0000313" key="6">
    <source>
        <dbReference type="EMBL" id="RNL65954.1"/>
    </source>
</evidence>
<feature type="DNA-binding region" description="H-T-H motif" evidence="4">
    <location>
        <begin position="42"/>
        <end position="61"/>
    </location>
</feature>
<dbReference type="Pfam" id="PF00440">
    <property type="entry name" value="TetR_N"/>
    <property type="match status" value="1"/>
</dbReference>
<accession>A0ABX9W4A6</accession>
<protein>
    <submittedName>
        <fullName evidence="6">TetR/AcrR family transcriptional regulator</fullName>
    </submittedName>
</protein>
<dbReference type="InterPro" id="IPR009057">
    <property type="entry name" value="Homeodomain-like_sf"/>
</dbReference>
<dbReference type="InterPro" id="IPR050109">
    <property type="entry name" value="HTH-type_TetR-like_transc_reg"/>
</dbReference>
<evidence type="ECO:0000256" key="3">
    <source>
        <dbReference type="ARBA" id="ARBA00023163"/>
    </source>
</evidence>
<sequence length="235" mass="26535">MKPLIQKGRLAVTEGEIEPHLRRVLDTARDMLARLGSADKITIRDLASASQVSPATLYNRFGDKDSLLTFATLEHFEQNAGLAFVSPQGGSPLERIESGLRLIEQECKLNPALVRSLTELYFRPGTNQHLRPLLYHAIFDSVKKPLDAMRQDNLFQSWISVDALCVEICDRTFSIIHRWVQNDIPISAIGDHLTFGADSLLLGALRQEHQITIEKRIRNILKSENFATRLPPENE</sequence>
<dbReference type="PROSITE" id="PS50977">
    <property type="entry name" value="HTH_TETR_2"/>
    <property type="match status" value="1"/>
</dbReference>
<feature type="domain" description="HTH tetR-type" evidence="5">
    <location>
        <begin position="18"/>
        <end position="79"/>
    </location>
</feature>
<evidence type="ECO:0000256" key="2">
    <source>
        <dbReference type="ARBA" id="ARBA00023125"/>
    </source>
</evidence>
<keyword evidence="3" id="KW-0804">Transcription</keyword>
<name>A0ABX9W4A6_9GAMM</name>
<dbReference type="InterPro" id="IPR001647">
    <property type="entry name" value="HTH_TetR"/>
</dbReference>
<reference evidence="6 7" key="1">
    <citation type="submission" date="2018-10" db="EMBL/GenBank/DDBJ databases">
        <title>Draft genome sequence of Zhongshania sp. DSW25-10.</title>
        <authorList>
            <person name="Oh J."/>
        </authorList>
    </citation>
    <scope>NUCLEOTIDE SEQUENCE [LARGE SCALE GENOMIC DNA]</scope>
    <source>
        <strain evidence="6 7">DSW25-10</strain>
    </source>
</reference>
<dbReference type="Gene3D" id="1.10.357.10">
    <property type="entry name" value="Tetracycline Repressor, domain 2"/>
    <property type="match status" value="1"/>
</dbReference>
<dbReference type="Proteomes" id="UP000274695">
    <property type="component" value="Unassembled WGS sequence"/>
</dbReference>
<keyword evidence="7" id="KW-1185">Reference proteome</keyword>
<dbReference type="EMBL" id="RHGB01000005">
    <property type="protein sequence ID" value="RNL65954.1"/>
    <property type="molecule type" value="Genomic_DNA"/>
</dbReference>
<evidence type="ECO:0000256" key="1">
    <source>
        <dbReference type="ARBA" id="ARBA00023015"/>
    </source>
</evidence>
<keyword evidence="2 4" id="KW-0238">DNA-binding</keyword>
<dbReference type="SUPFAM" id="SSF46689">
    <property type="entry name" value="Homeodomain-like"/>
    <property type="match status" value="1"/>
</dbReference>
<gene>
    <name evidence="6" type="ORF">D0911_06230</name>
</gene>
<keyword evidence="1" id="KW-0805">Transcription regulation</keyword>
<evidence type="ECO:0000313" key="7">
    <source>
        <dbReference type="Proteomes" id="UP000274695"/>
    </source>
</evidence>
<comment type="caution">
    <text evidence="6">The sequence shown here is derived from an EMBL/GenBank/DDBJ whole genome shotgun (WGS) entry which is preliminary data.</text>
</comment>
<organism evidence="6 7">
    <name type="scientific">Zhongshania marina</name>
    <dbReference type="NCBI Taxonomy" id="2304603"/>
    <lineage>
        <taxon>Bacteria</taxon>
        <taxon>Pseudomonadati</taxon>
        <taxon>Pseudomonadota</taxon>
        <taxon>Gammaproteobacteria</taxon>
        <taxon>Cellvibrionales</taxon>
        <taxon>Spongiibacteraceae</taxon>
        <taxon>Zhongshania</taxon>
    </lineage>
</organism>
<dbReference type="PANTHER" id="PTHR30055">
    <property type="entry name" value="HTH-TYPE TRANSCRIPTIONAL REGULATOR RUTR"/>
    <property type="match status" value="1"/>
</dbReference>
<dbReference type="PANTHER" id="PTHR30055:SF234">
    <property type="entry name" value="HTH-TYPE TRANSCRIPTIONAL REGULATOR BETI"/>
    <property type="match status" value="1"/>
</dbReference>